<organism evidence="1">
    <name type="scientific">viral metagenome</name>
    <dbReference type="NCBI Taxonomy" id="1070528"/>
    <lineage>
        <taxon>unclassified sequences</taxon>
        <taxon>metagenomes</taxon>
        <taxon>organismal metagenomes</taxon>
    </lineage>
</organism>
<sequence length="216" mass="24155">MAEVQKHGFKWERDLLTNVYKVTPEELAQIRYNSKFDLPAEFNHLSKDNISVKTTGTPNTICMGDALRVFDEVSSGESFHLVVVTYKQVGENKVLKDVVELKLTGAKEALFGHMTRSQLDMLDTVIKAVPANRSPTAEEKVAIKEAQRVALMAMGSSALYLNPKCNSTQSRLQCSFNKFTTFVERHPELVIARSDGGIFRGSPILLQVQSPPRVFH</sequence>
<evidence type="ECO:0000313" key="1">
    <source>
        <dbReference type="EMBL" id="QHS89478.1"/>
    </source>
</evidence>
<name>A0A6C0BDB3_9ZZZZ</name>
<reference evidence="1" key="1">
    <citation type="journal article" date="2020" name="Nature">
        <title>Giant virus diversity and host interactions through global metagenomics.</title>
        <authorList>
            <person name="Schulz F."/>
            <person name="Roux S."/>
            <person name="Paez-Espino D."/>
            <person name="Jungbluth S."/>
            <person name="Walsh D.A."/>
            <person name="Denef V.J."/>
            <person name="McMahon K.D."/>
            <person name="Konstantinidis K.T."/>
            <person name="Eloe-Fadrosh E.A."/>
            <person name="Kyrpides N.C."/>
            <person name="Woyke T."/>
        </authorList>
    </citation>
    <scope>NUCLEOTIDE SEQUENCE</scope>
    <source>
        <strain evidence="1">GVMAG-M-3300010158-60</strain>
    </source>
</reference>
<proteinExistence type="predicted"/>
<accession>A0A6C0BDB3</accession>
<protein>
    <submittedName>
        <fullName evidence="1">Uncharacterized protein</fullName>
    </submittedName>
</protein>
<dbReference type="EMBL" id="MN739110">
    <property type="protein sequence ID" value="QHS89478.1"/>
    <property type="molecule type" value="Genomic_DNA"/>
</dbReference>
<dbReference type="AlphaFoldDB" id="A0A6C0BDB3"/>